<feature type="region of interest" description="Disordered" evidence="5">
    <location>
        <begin position="141"/>
        <end position="233"/>
    </location>
</feature>
<keyword evidence="3" id="KW-0804">Transcription</keyword>
<feature type="region of interest" description="Disordered" evidence="5">
    <location>
        <begin position="274"/>
        <end position="341"/>
    </location>
</feature>
<dbReference type="Gene3D" id="1.10.287.100">
    <property type="match status" value="1"/>
</dbReference>
<keyword evidence="4" id="KW-0539">Nucleus</keyword>
<evidence type="ECO:0000256" key="1">
    <source>
        <dbReference type="ARBA" id="ARBA00004123"/>
    </source>
</evidence>
<keyword evidence="7" id="KW-1185">Reference proteome</keyword>
<dbReference type="AlphaFoldDB" id="A0A9P4IKB5"/>
<evidence type="ECO:0000256" key="2">
    <source>
        <dbReference type="ARBA" id="ARBA00010059"/>
    </source>
</evidence>
<dbReference type="FunFam" id="2.30.18.10:FF:000006">
    <property type="entry name" value="Transcription factor TFIIA complex subunit Toa1"/>
    <property type="match status" value="1"/>
</dbReference>
<feature type="compositionally biased region" description="Acidic residues" evidence="5">
    <location>
        <begin position="299"/>
        <end position="341"/>
    </location>
</feature>
<dbReference type="SUPFAM" id="SSF47396">
    <property type="entry name" value="Transcription factor IIA (TFIIA), alpha-helical domain"/>
    <property type="match status" value="1"/>
</dbReference>
<dbReference type="CDD" id="cd07976">
    <property type="entry name" value="TFIIA_alpha_beta_like"/>
    <property type="match status" value="1"/>
</dbReference>
<gene>
    <name evidence="6" type="ORF">NA57DRAFT_74492</name>
</gene>
<name>A0A9P4IKB5_9PEZI</name>
<dbReference type="InterPro" id="IPR009088">
    <property type="entry name" value="TFIIA_b-brl"/>
</dbReference>
<dbReference type="EMBL" id="ML978124">
    <property type="protein sequence ID" value="KAF2100894.1"/>
    <property type="molecule type" value="Genomic_DNA"/>
</dbReference>
<dbReference type="SMART" id="SM01371">
    <property type="entry name" value="TFIIA"/>
    <property type="match status" value="1"/>
</dbReference>
<comment type="subcellular location">
    <subcellularLocation>
        <location evidence="1">Nucleus</location>
    </subcellularLocation>
</comment>
<comment type="caution">
    <text evidence="6">The sequence shown here is derived from an EMBL/GenBank/DDBJ whole genome shotgun (WGS) entry which is preliminary data.</text>
</comment>
<reference evidence="6" key="1">
    <citation type="journal article" date="2020" name="Stud. Mycol.">
        <title>101 Dothideomycetes genomes: a test case for predicting lifestyles and emergence of pathogens.</title>
        <authorList>
            <person name="Haridas S."/>
            <person name="Albert R."/>
            <person name="Binder M."/>
            <person name="Bloem J."/>
            <person name="Labutti K."/>
            <person name="Salamov A."/>
            <person name="Andreopoulos B."/>
            <person name="Baker S."/>
            <person name="Barry K."/>
            <person name="Bills G."/>
            <person name="Bluhm B."/>
            <person name="Cannon C."/>
            <person name="Castanera R."/>
            <person name="Culley D."/>
            <person name="Daum C."/>
            <person name="Ezra D."/>
            <person name="Gonzalez J."/>
            <person name="Henrissat B."/>
            <person name="Kuo A."/>
            <person name="Liang C."/>
            <person name="Lipzen A."/>
            <person name="Lutzoni F."/>
            <person name="Magnuson J."/>
            <person name="Mondo S."/>
            <person name="Nolan M."/>
            <person name="Ohm R."/>
            <person name="Pangilinan J."/>
            <person name="Park H.-J."/>
            <person name="Ramirez L."/>
            <person name="Alfaro M."/>
            <person name="Sun H."/>
            <person name="Tritt A."/>
            <person name="Yoshinaga Y."/>
            <person name="Zwiers L.-H."/>
            <person name="Turgeon B."/>
            <person name="Goodwin S."/>
            <person name="Spatafora J."/>
            <person name="Crous P."/>
            <person name="Grigoriev I."/>
        </authorList>
    </citation>
    <scope>NUCLEOTIDE SEQUENCE</scope>
    <source>
        <strain evidence="6">CBS 133067</strain>
    </source>
</reference>
<dbReference type="PANTHER" id="PTHR12694">
    <property type="entry name" value="TRANSCRIPTION INITIATION FACTOR IIA SUBUNIT 1"/>
    <property type="match status" value="1"/>
</dbReference>
<dbReference type="InterPro" id="IPR004855">
    <property type="entry name" value="TFIIA_asu/bsu"/>
</dbReference>
<dbReference type="PANTHER" id="PTHR12694:SF8">
    <property type="entry name" value="TRANSCRIPTION INITIATION FACTOR IIA SUBUNIT 1"/>
    <property type="match status" value="1"/>
</dbReference>
<dbReference type="OrthoDB" id="6275927at2759"/>
<evidence type="ECO:0000256" key="4">
    <source>
        <dbReference type="ARBA" id="ARBA00023242"/>
    </source>
</evidence>
<feature type="compositionally biased region" description="Polar residues" evidence="5">
    <location>
        <begin position="112"/>
        <end position="124"/>
    </location>
</feature>
<dbReference type="Proteomes" id="UP000799772">
    <property type="component" value="Unassembled WGS sequence"/>
</dbReference>
<dbReference type="Pfam" id="PF03153">
    <property type="entry name" value="TFIIA"/>
    <property type="match status" value="1"/>
</dbReference>
<feature type="compositionally biased region" description="Low complexity" evidence="5">
    <location>
        <begin position="278"/>
        <end position="289"/>
    </location>
</feature>
<organism evidence="6 7">
    <name type="scientific">Rhizodiscina lignyota</name>
    <dbReference type="NCBI Taxonomy" id="1504668"/>
    <lineage>
        <taxon>Eukaryota</taxon>
        <taxon>Fungi</taxon>
        <taxon>Dikarya</taxon>
        <taxon>Ascomycota</taxon>
        <taxon>Pezizomycotina</taxon>
        <taxon>Dothideomycetes</taxon>
        <taxon>Pleosporomycetidae</taxon>
        <taxon>Aulographales</taxon>
        <taxon>Rhizodiscinaceae</taxon>
        <taxon>Rhizodiscina</taxon>
    </lineage>
</organism>
<evidence type="ECO:0000256" key="5">
    <source>
        <dbReference type="SAM" id="MobiDB-lite"/>
    </source>
</evidence>
<dbReference type="GO" id="GO:0006367">
    <property type="term" value="P:transcription initiation at RNA polymerase II promoter"/>
    <property type="evidence" value="ECO:0007669"/>
    <property type="project" value="InterPro"/>
</dbReference>
<feature type="compositionally biased region" description="Low complexity" evidence="5">
    <location>
        <begin position="152"/>
        <end position="185"/>
    </location>
</feature>
<evidence type="ECO:0000256" key="3">
    <source>
        <dbReference type="ARBA" id="ARBA00023163"/>
    </source>
</evidence>
<comment type="similarity">
    <text evidence="2">Belongs to the TFIIA subunit 1 family.</text>
</comment>
<proteinExistence type="inferred from homology"/>
<accession>A0A9P4IKB5</accession>
<protein>
    <submittedName>
        <fullName evidence="6">Transcription factor IIA, alpha/beta subunit</fullName>
    </submittedName>
</protein>
<evidence type="ECO:0000313" key="6">
    <source>
        <dbReference type="EMBL" id="KAF2100894.1"/>
    </source>
</evidence>
<dbReference type="SUPFAM" id="SSF50784">
    <property type="entry name" value="Transcription factor IIA (TFIIA), beta-barrel domain"/>
    <property type="match status" value="1"/>
</dbReference>
<sequence length="390" mass="42105">MSNSVVGNIYAQIIDKVIQQSQNDFEESGIDQATLAELKEAWQKRLTSYHVAQFPWDPAPVQTSAPNPPTLPSNVQKQEDSPPTAGASHPSGQTASNGVRIKTEPGYENGAQGYNSGMNGYPTVQGSTFAQQRAASLLQQQYGSQPGPPMPQGGAQPQPGFALPGQPRSTGIQLPGQQQQRVPQQQPYPPQQQPPQQQRNSLSAAQTDGAGDGAAEWSVNIAQGRGRSEADRIAADGQIKAHIERMAFNTDSGLMVPLSELPKATKVRGLKRKAALGAPPSSSNPAEPSTLPTIAQMDGGDEEDEDDEKPRFDEDEVDEDAINSDLDDSEDENNQVVEDDEGAAVSEAILCTYDKVQRVKNKWKCTLKDGVLSTKGKDYVFHKAQGEFEW</sequence>
<feature type="region of interest" description="Disordered" evidence="5">
    <location>
        <begin position="58"/>
        <end position="124"/>
    </location>
</feature>
<dbReference type="GO" id="GO:0005672">
    <property type="term" value="C:transcription factor TFIIA complex"/>
    <property type="evidence" value="ECO:0007669"/>
    <property type="project" value="InterPro"/>
</dbReference>
<dbReference type="Gene3D" id="2.30.18.10">
    <property type="entry name" value="Transcription factor IIA (TFIIA), beta-barrel domain"/>
    <property type="match status" value="1"/>
</dbReference>
<evidence type="ECO:0000313" key="7">
    <source>
        <dbReference type="Proteomes" id="UP000799772"/>
    </source>
</evidence>